<dbReference type="GO" id="GO:0009190">
    <property type="term" value="P:cyclic nucleotide biosynthetic process"/>
    <property type="evidence" value="ECO:0007669"/>
    <property type="project" value="InterPro"/>
</dbReference>
<dbReference type="InterPro" id="IPR007890">
    <property type="entry name" value="CHASE2"/>
</dbReference>
<dbReference type="PANTHER" id="PTHR43081:SF1">
    <property type="entry name" value="ADENYLATE CYCLASE, TERMINAL-DIFFERENTIATION SPECIFIC"/>
    <property type="match status" value="1"/>
</dbReference>
<dbReference type="SMART" id="SM01080">
    <property type="entry name" value="CHASE2"/>
    <property type="match status" value="1"/>
</dbReference>
<feature type="transmembrane region" description="Helical" evidence="1">
    <location>
        <begin position="329"/>
        <end position="348"/>
    </location>
</feature>
<feature type="transmembrane region" description="Helical" evidence="1">
    <location>
        <begin position="12"/>
        <end position="33"/>
    </location>
</feature>
<dbReference type="SUPFAM" id="SSF55073">
    <property type="entry name" value="Nucleotide cyclase"/>
    <property type="match status" value="1"/>
</dbReference>
<name>A0A142JUL1_9BURK</name>
<dbReference type="EMBL" id="CP014845">
    <property type="protein sequence ID" value="AMR81773.1"/>
    <property type="molecule type" value="Genomic_DNA"/>
</dbReference>
<dbReference type="RefSeq" id="WP_062803564.1">
    <property type="nucleotide sequence ID" value="NZ_CP014845.1"/>
</dbReference>
<dbReference type="AlphaFoldDB" id="A0A142JUL1"/>
<keyword evidence="1" id="KW-1133">Transmembrane helix</keyword>
<dbReference type="GO" id="GO:0004016">
    <property type="term" value="F:adenylate cyclase activity"/>
    <property type="evidence" value="ECO:0007669"/>
    <property type="project" value="UniProtKB-ARBA"/>
</dbReference>
<feature type="transmembrane region" description="Helical" evidence="1">
    <location>
        <begin position="355"/>
        <end position="373"/>
    </location>
</feature>
<reference evidence="3 4" key="1">
    <citation type="submission" date="2016-03" db="EMBL/GenBank/DDBJ databases">
        <title>Complete genome sequence of a novel chlorpyrifos degrading bacterium, Cupriavidus nantongensis sp. X1.</title>
        <authorList>
            <person name="Fang L."/>
        </authorList>
    </citation>
    <scope>NUCLEOTIDE SEQUENCE [LARGE SCALE GENOMIC DNA]</scope>
    <source>
        <strain evidence="3 4">X1</strain>
    </source>
</reference>
<dbReference type="OrthoDB" id="9806704at2"/>
<dbReference type="KEGG" id="cnan:A2G96_28880"/>
<dbReference type="PROSITE" id="PS50125">
    <property type="entry name" value="GUANYLATE_CYCLASE_2"/>
    <property type="match status" value="1"/>
</dbReference>
<accession>A0A142JUL1</accession>
<dbReference type="InterPro" id="IPR029787">
    <property type="entry name" value="Nucleotide_cyclase"/>
</dbReference>
<feature type="domain" description="Guanylate cyclase" evidence="2">
    <location>
        <begin position="446"/>
        <end position="580"/>
    </location>
</feature>
<evidence type="ECO:0000313" key="3">
    <source>
        <dbReference type="EMBL" id="AMR81773.1"/>
    </source>
</evidence>
<keyword evidence="1" id="KW-0812">Transmembrane</keyword>
<organism evidence="3 4">
    <name type="scientific">Cupriavidus nantongensis</name>
    <dbReference type="NCBI Taxonomy" id="1796606"/>
    <lineage>
        <taxon>Bacteria</taxon>
        <taxon>Pseudomonadati</taxon>
        <taxon>Pseudomonadota</taxon>
        <taxon>Betaproteobacteria</taxon>
        <taxon>Burkholderiales</taxon>
        <taxon>Burkholderiaceae</taxon>
        <taxon>Cupriavidus</taxon>
    </lineage>
</organism>
<feature type="transmembrane region" description="Helical" evidence="1">
    <location>
        <begin position="385"/>
        <end position="406"/>
    </location>
</feature>
<dbReference type="InterPro" id="IPR050697">
    <property type="entry name" value="Adenylyl/Guanylyl_Cyclase_3/4"/>
</dbReference>
<evidence type="ECO:0000259" key="2">
    <source>
        <dbReference type="PROSITE" id="PS50125"/>
    </source>
</evidence>
<sequence>MGALGAATPRDWLRPGLFALVLGASALLGSGTWSPRWFHRLEDLMADLRWRLGPSAGQSAHVAVIEIDEASLDVVGPWPWPREVVAGLAGELFTRHGARVVALDMVFPEPRDAAADAALLTLARRHRMVFSQAFYLTPAAVRTGHPGGALPASAEPSTAAGLAGVPAATGHLGNFFAAAPGDCVGHITPQVDADGVVRRIAPVIGYAGQQYPMLAAAALLCARPGLPAALPWPALAPLMAAAREADGFVPIPWRHASAGFPVFSAVDVLARRVPAQALAGRYVLVGASALGLSDHVVSPHDPRLPGVMAHAEMLDWLLAEAAAPSPRLMLPWLGWAWTIATVLGLAWLSRGGNLLAAYGALTGMAGLWLLVLLGLPPGAAGRAAVLPVVAMLMLLVLQAPAEWALARAQARQFQRRFRRYLPPAVMEAVLRERGYEAMLPMRRTLTVLFADMEGYTALAETMAPERLVKVTEIVLEALTAQIHAAGGTVDKYIGDAVMAFWNAPLDQPDHADRGLACACAILSGMPALNARLQAVCPWLAPVRICIGLHSGDAVVGEIGSPLRKSYTAIGDTVNIASRLQDLCKAVSADLLVGEGTAALAQRHVLEPVGRARLRGRSRAEQIYAVRGRPCPQPFDLSEPAVA</sequence>
<proteinExistence type="predicted"/>
<dbReference type="CDD" id="cd07302">
    <property type="entry name" value="CHD"/>
    <property type="match status" value="1"/>
</dbReference>
<dbReference type="PANTHER" id="PTHR43081">
    <property type="entry name" value="ADENYLATE CYCLASE, TERMINAL-DIFFERENTIATION SPECIFIC-RELATED"/>
    <property type="match status" value="1"/>
</dbReference>
<gene>
    <name evidence="3" type="ORF">A2G96_28880</name>
</gene>
<evidence type="ECO:0000313" key="4">
    <source>
        <dbReference type="Proteomes" id="UP000075238"/>
    </source>
</evidence>
<dbReference type="InterPro" id="IPR001054">
    <property type="entry name" value="A/G_cyclase"/>
</dbReference>
<evidence type="ECO:0000256" key="1">
    <source>
        <dbReference type="SAM" id="Phobius"/>
    </source>
</evidence>
<keyword evidence="1" id="KW-0472">Membrane</keyword>
<dbReference type="GO" id="GO:0035556">
    <property type="term" value="P:intracellular signal transduction"/>
    <property type="evidence" value="ECO:0007669"/>
    <property type="project" value="InterPro"/>
</dbReference>
<keyword evidence="4" id="KW-1185">Reference proteome</keyword>
<dbReference type="SMART" id="SM00044">
    <property type="entry name" value="CYCc"/>
    <property type="match status" value="1"/>
</dbReference>
<dbReference type="Pfam" id="PF05226">
    <property type="entry name" value="CHASE2"/>
    <property type="match status" value="1"/>
</dbReference>
<dbReference type="Gene3D" id="3.30.70.1230">
    <property type="entry name" value="Nucleotide cyclase"/>
    <property type="match status" value="1"/>
</dbReference>
<protein>
    <recommendedName>
        <fullName evidence="2">Guanylate cyclase domain-containing protein</fullName>
    </recommendedName>
</protein>
<dbReference type="Proteomes" id="UP000075238">
    <property type="component" value="Chromosome 2"/>
</dbReference>
<dbReference type="STRING" id="1796606.A2G96_28880"/>
<dbReference type="Pfam" id="PF00211">
    <property type="entry name" value="Guanylate_cyc"/>
    <property type="match status" value="1"/>
</dbReference>